<dbReference type="AlphaFoldDB" id="A0A4T0NTK3"/>
<feature type="compositionally biased region" description="Basic and acidic residues" evidence="1">
    <location>
        <begin position="142"/>
        <end position="152"/>
    </location>
</feature>
<feature type="region of interest" description="Disordered" evidence="1">
    <location>
        <begin position="56"/>
        <end position="218"/>
    </location>
</feature>
<feature type="compositionally biased region" description="Low complexity" evidence="1">
    <location>
        <begin position="172"/>
        <end position="182"/>
    </location>
</feature>
<feature type="compositionally biased region" description="Low complexity" evidence="1">
    <location>
        <begin position="70"/>
        <end position="85"/>
    </location>
</feature>
<dbReference type="EMBL" id="SPRH01000021">
    <property type="protein sequence ID" value="TIC00732.1"/>
    <property type="molecule type" value="Genomic_DNA"/>
</dbReference>
<proteinExistence type="predicted"/>
<feature type="compositionally biased region" description="Low complexity" evidence="1">
    <location>
        <begin position="124"/>
        <end position="140"/>
    </location>
</feature>
<gene>
    <name evidence="2" type="ORF">E3Q17_02094</name>
</gene>
<evidence type="ECO:0000256" key="1">
    <source>
        <dbReference type="SAM" id="MobiDB-lite"/>
    </source>
</evidence>
<evidence type="ECO:0000313" key="2">
    <source>
        <dbReference type="EMBL" id="TIC00732.1"/>
    </source>
</evidence>
<comment type="caution">
    <text evidence="2">The sequence shown here is derived from an EMBL/GenBank/DDBJ whole genome shotgun (WGS) entry which is preliminary data.</text>
</comment>
<accession>A0A4T0NTK3</accession>
<feature type="compositionally biased region" description="Basic and acidic residues" evidence="1">
    <location>
        <begin position="183"/>
        <end position="199"/>
    </location>
</feature>
<sequence>MFNRLATTYNFTLSSEMQLKQLALLTLTTAVLAQGPQGDGTDILKGLDNQLEIPEGSLKNQTLSEPPAWATSKAQKATSTSTSATGARPVETGLPDEAKKQIKQAKEDNKKDDKEGAKEDAKPAEGPSKPKPTGSPKQTQEAPKEKSDDEKLLGGGLLKRGEDKKGKKGKVNKLLNGDLLNNGDKKGKHDKLHDGDLLKRQGGGSGSNANPLGGLGKLLGQRGYVVKRDI</sequence>
<protein>
    <submittedName>
        <fullName evidence="2">Uncharacterized protein</fullName>
    </submittedName>
</protein>
<organism evidence="2 3">
    <name type="scientific">Wallemia mellicola</name>
    <dbReference type="NCBI Taxonomy" id="1708541"/>
    <lineage>
        <taxon>Eukaryota</taxon>
        <taxon>Fungi</taxon>
        <taxon>Dikarya</taxon>
        <taxon>Basidiomycota</taxon>
        <taxon>Wallemiomycotina</taxon>
        <taxon>Wallemiomycetes</taxon>
        <taxon>Wallemiales</taxon>
        <taxon>Wallemiaceae</taxon>
        <taxon>Wallemia</taxon>
    </lineage>
</organism>
<name>A0A4T0NTK3_9BASI</name>
<evidence type="ECO:0000313" key="3">
    <source>
        <dbReference type="Proteomes" id="UP000307169"/>
    </source>
</evidence>
<reference evidence="2 3" key="1">
    <citation type="submission" date="2019-03" db="EMBL/GenBank/DDBJ databases">
        <title>Sequencing 25 genomes of Wallemia mellicola.</title>
        <authorList>
            <person name="Gostincar C."/>
        </authorList>
    </citation>
    <scope>NUCLEOTIDE SEQUENCE [LARGE SCALE GENOMIC DNA]</scope>
    <source>
        <strain evidence="2 3">EXF-1262</strain>
    </source>
</reference>
<feature type="compositionally biased region" description="Basic and acidic residues" evidence="1">
    <location>
        <begin position="96"/>
        <end position="123"/>
    </location>
</feature>
<dbReference type="Proteomes" id="UP000307169">
    <property type="component" value="Unassembled WGS sequence"/>
</dbReference>